<dbReference type="AlphaFoldDB" id="A0A4R3MG58"/>
<dbReference type="GO" id="GO:0019265">
    <property type="term" value="P:glycine biosynthetic process, by transamination of glyoxylate"/>
    <property type="evidence" value="ECO:0007669"/>
    <property type="project" value="TreeGrafter"/>
</dbReference>
<sequence length="395" mass="42251">MTVRTGRDILGIPGPTTIPDEVLGAMHRPAIQIYTGELVGITDSLLADLRTVMRTAGRTYIYASNGHGGWEAALTNVLSRGDTVLVLESGRFAHNWGEMARMLGVRIETLEGTWRDPVDPAKVEARLRADTGRTIKAVLVVQIDTASGVVNDIPAIRAAIDAAGHDALFLVDTIASLACMPFEMDAWRVDVCVAAAQKGLMTPPGLAFLGVSDKALAAHKAADLRTLYWDWTAREGALHYQKYCGTPPEHLLFGLRKALDMLLSEGLENAWKRHALLAEATRRAVSVWAQGGALEFNIRDASARSPSITTVLIGEAYSQPALLDYCLEKCNVTVGGGIGELKGKALRIAHMGYCNAPMLFGMLGAIDMGLKALDIPHGQGAVQAAVDYLAASVPA</sequence>
<dbReference type="FunFam" id="3.40.640.10:FF:000054">
    <property type="entry name" value="Serine--glyoxylate aminotransferase"/>
    <property type="match status" value="1"/>
</dbReference>
<dbReference type="InterPro" id="IPR015424">
    <property type="entry name" value="PyrdxlP-dep_Trfase"/>
</dbReference>
<evidence type="ECO:0000256" key="4">
    <source>
        <dbReference type="PIRSR" id="PIRSR000524-1"/>
    </source>
</evidence>
<dbReference type="GO" id="GO:0004760">
    <property type="term" value="F:L-serine-pyruvate transaminase activity"/>
    <property type="evidence" value="ECO:0007669"/>
    <property type="project" value="TreeGrafter"/>
</dbReference>
<comment type="cofactor">
    <cofactor evidence="1 5">
        <name>pyridoxal 5'-phosphate</name>
        <dbReference type="ChEBI" id="CHEBI:597326"/>
    </cofactor>
</comment>
<feature type="modified residue" description="N6-(pyridoxal phosphate)lysine" evidence="5">
    <location>
        <position position="198"/>
    </location>
</feature>
<dbReference type="PANTHER" id="PTHR21152:SF40">
    <property type="entry name" value="ALANINE--GLYOXYLATE AMINOTRANSFERASE"/>
    <property type="match status" value="1"/>
</dbReference>
<dbReference type="InterPro" id="IPR000192">
    <property type="entry name" value="Aminotrans_V_dom"/>
</dbReference>
<dbReference type="InterPro" id="IPR015421">
    <property type="entry name" value="PyrdxlP-dep_Trfase_major"/>
</dbReference>
<keyword evidence="3 5" id="KW-0663">Pyridoxal phosphate</keyword>
<dbReference type="Gene3D" id="3.40.640.10">
    <property type="entry name" value="Type I PLP-dependent aspartate aminotransferase-like (Major domain)"/>
    <property type="match status" value="1"/>
</dbReference>
<dbReference type="RefSeq" id="WP_132806464.1">
    <property type="nucleotide sequence ID" value="NZ_SMAK01000005.1"/>
</dbReference>
<dbReference type="SUPFAM" id="SSF53383">
    <property type="entry name" value="PLP-dependent transferases"/>
    <property type="match status" value="1"/>
</dbReference>
<dbReference type="PIRSF" id="PIRSF000524">
    <property type="entry name" value="SPT"/>
    <property type="match status" value="1"/>
</dbReference>
<evidence type="ECO:0000256" key="2">
    <source>
        <dbReference type="ARBA" id="ARBA00009236"/>
    </source>
</evidence>
<evidence type="ECO:0000256" key="5">
    <source>
        <dbReference type="PIRSR" id="PIRSR000524-50"/>
    </source>
</evidence>
<accession>A0A4R3MG58</accession>
<feature type="binding site" evidence="4">
    <location>
        <position position="347"/>
    </location>
    <ligand>
        <name>substrate</name>
    </ligand>
</feature>
<comment type="caution">
    <text evidence="7">The sequence shown here is derived from an EMBL/GenBank/DDBJ whole genome shotgun (WGS) entry which is preliminary data.</text>
</comment>
<name>A0A4R3MG58_9HYPH</name>
<dbReference type="EMBL" id="SMAK01000005">
    <property type="protein sequence ID" value="TCT10615.1"/>
    <property type="molecule type" value="Genomic_DNA"/>
</dbReference>
<dbReference type="Proteomes" id="UP000295678">
    <property type="component" value="Unassembled WGS sequence"/>
</dbReference>
<dbReference type="PANTHER" id="PTHR21152">
    <property type="entry name" value="AMINOTRANSFERASE CLASS V"/>
    <property type="match status" value="1"/>
</dbReference>
<dbReference type="Gene3D" id="3.90.1150.10">
    <property type="entry name" value="Aspartate Aminotransferase, domain 1"/>
    <property type="match status" value="1"/>
</dbReference>
<dbReference type="InterPro" id="IPR024169">
    <property type="entry name" value="SP_NH2Trfase/AEP_transaminase"/>
</dbReference>
<comment type="similarity">
    <text evidence="2">Belongs to the class-V pyridoxal-phosphate-dependent aminotransferase family.</text>
</comment>
<dbReference type="FunFam" id="3.90.1150.10:FF:000204">
    <property type="entry name" value="Hypothetical aminotransferase"/>
    <property type="match status" value="1"/>
</dbReference>
<dbReference type="OrthoDB" id="389074at2"/>
<evidence type="ECO:0000313" key="8">
    <source>
        <dbReference type="Proteomes" id="UP000295678"/>
    </source>
</evidence>
<evidence type="ECO:0000259" key="6">
    <source>
        <dbReference type="Pfam" id="PF00266"/>
    </source>
</evidence>
<feature type="domain" description="Aminotransferase class V" evidence="6">
    <location>
        <begin position="60"/>
        <end position="314"/>
    </location>
</feature>
<proteinExistence type="inferred from homology"/>
<dbReference type="GO" id="GO:0008453">
    <property type="term" value="F:alanine-glyoxylate transaminase activity"/>
    <property type="evidence" value="ECO:0007669"/>
    <property type="project" value="TreeGrafter"/>
</dbReference>
<evidence type="ECO:0000256" key="1">
    <source>
        <dbReference type="ARBA" id="ARBA00001933"/>
    </source>
</evidence>
<gene>
    <name evidence="7" type="ORF">EDC22_105114</name>
</gene>
<keyword evidence="7" id="KW-0670">Pyruvate</keyword>
<dbReference type="InterPro" id="IPR015422">
    <property type="entry name" value="PyrdxlP-dep_Trfase_small"/>
</dbReference>
<organism evidence="7 8">
    <name type="scientific">Tepidamorphus gemmatus</name>
    <dbReference type="NCBI Taxonomy" id="747076"/>
    <lineage>
        <taxon>Bacteria</taxon>
        <taxon>Pseudomonadati</taxon>
        <taxon>Pseudomonadota</taxon>
        <taxon>Alphaproteobacteria</taxon>
        <taxon>Hyphomicrobiales</taxon>
        <taxon>Tepidamorphaceae</taxon>
        <taxon>Tepidamorphus</taxon>
    </lineage>
</organism>
<keyword evidence="8" id="KW-1185">Reference proteome</keyword>
<dbReference type="Pfam" id="PF00266">
    <property type="entry name" value="Aminotran_5"/>
    <property type="match status" value="1"/>
</dbReference>
<reference evidence="7 8" key="1">
    <citation type="submission" date="2019-03" db="EMBL/GenBank/DDBJ databases">
        <title>Genomic Encyclopedia of Type Strains, Phase IV (KMG-IV): sequencing the most valuable type-strain genomes for metagenomic binning, comparative biology and taxonomic classification.</title>
        <authorList>
            <person name="Goeker M."/>
        </authorList>
    </citation>
    <scope>NUCLEOTIDE SEQUENCE [LARGE SCALE GENOMIC DNA]</scope>
    <source>
        <strain evidence="7 8">DSM 19345</strain>
    </source>
</reference>
<protein>
    <submittedName>
        <fullName evidence="7">Alanine-glyoxylate transaminase/serine-glyoxylate transaminase/serine-pyruvate transaminase</fullName>
    </submittedName>
</protein>
<evidence type="ECO:0000313" key="7">
    <source>
        <dbReference type="EMBL" id="TCT10615.1"/>
    </source>
</evidence>
<evidence type="ECO:0000256" key="3">
    <source>
        <dbReference type="ARBA" id="ARBA00022898"/>
    </source>
</evidence>